<evidence type="ECO:0000256" key="11">
    <source>
        <dbReference type="RuleBase" id="RU361175"/>
    </source>
</evidence>
<comment type="catalytic activity">
    <reaction evidence="11">
        <text>Hydrolysis of terminal, non-reducing beta-D-glucosyl residues with release of beta-D-glucose.</text>
        <dbReference type="EC" id="3.2.1.21"/>
    </reaction>
</comment>
<dbReference type="PANTHER" id="PTHR10353">
    <property type="entry name" value="GLYCOSYL HYDROLASE"/>
    <property type="match status" value="1"/>
</dbReference>
<dbReference type="FunFam" id="3.20.20.80:FF:000004">
    <property type="entry name" value="Beta-glucosidase 6-phospho-beta-glucosidase"/>
    <property type="match status" value="1"/>
</dbReference>
<evidence type="ECO:0000256" key="3">
    <source>
        <dbReference type="ARBA" id="ARBA00022801"/>
    </source>
</evidence>
<feature type="binding site" evidence="9">
    <location>
        <position position="120"/>
    </location>
    <ligand>
        <name>substrate</name>
    </ligand>
</feature>
<evidence type="ECO:0000256" key="7">
    <source>
        <dbReference type="ARBA" id="ARBA00023326"/>
    </source>
</evidence>
<dbReference type="GO" id="GO:0030245">
    <property type="term" value="P:cellulose catabolic process"/>
    <property type="evidence" value="ECO:0007669"/>
    <property type="project" value="UniProtKB-KW"/>
</dbReference>
<dbReference type="OrthoDB" id="2339329at2"/>
<comment type="similarity">
    <text evidence="1 11">Belongs to the glycosyl hydrolase 1 family.</text>
</comment>
<feature type="active site" description="Proton donor" evidence="8">
    <location>
        <position position="165"/>
    </location>
</feature>
<keyword evidence="13" id="KW-1185">Reference proteome</keyword>
<keyword evidence="5" id="KW-0119">Carbohydrate metabolism</keyword>
<name>A0A062Y195_9BACT</name>
<dbReference type="EC" id="3.2.1.21" evidence="2 11"/>
<evidence type="ECO:0000256" key="5">
    <source>
        <dbReference type="ARBA" id="ARBA00023277"/>
    </source>
</evidence>
<evidence type="ECO:0000256" key="8">
    <source>
        <dbReference type="PIRSR" id="PIRSR617736-1"/>
    </source>
</evidence>
<dbReference type="NCBIfam" id="TIGR03356">
    <property type="entry name" value="BGL"/>
    <property type="match status" value="1"/>
</dbReference>
<reference evidence="12 13" key="1">
    <citation type="submission" date="2014-04" db="EMBL/GenBank/DDBJ databases">
        <title>The Genome Sequence of Thermoanaerobaculum aquaticum MP-01, The First Cultivated Group 23 Acidobacterium.</title>
        <authorList>
            <person name="Stamps B.W."/>
            <person name="Losey N.A."/>
            <person name="Lawson P.A."/>
            <person name="Stevenson B.S."/>
        </authorList>
    </citation>
    <scope>NUCLEOTIDE SEQUENCE [LARGE SCALE GENOMIC DNA]</scope>
    <source>
        <strain evidence="12 13">MP-01</strain>
    </source>
</reference>
<dbReference type="RefSeq" id="WP_038048317.1">
    <property type="nucleotide sequence ID" value="NZ_JMFG01000011.1"/>
</dbReference>
<dbReference type="InterPro" id="IPR001360">
    <property type="entry name" value="Glyco_hydro_1"/>
</dbReference>
<dbReference type="SUPFAM" id="SSF51445">
    <property type="entry name" value="(Trans)glycosidases"/>
    <property type="match status" value="1"/>
</dbReference>
<keyword evidence="3 11" id="KW-0378">Hydrolase</keyword>
<dbReference type="PANTHER" id="PTHR10353:SF36">
    <property type="entry name" value="LP05116P"/>
    <property type="match status" value="1"/>
</dbReference>
<dbReference type="EMBL" id="JMFG01000011">
    <property type="protein sequence ID" value="KDA54171.1"/>
    <property type="molecule type" value="Genomic_DNA"/>
</dbReference>
<evidence type="ECO:0000256" key="9">
    <source>
        <dbReference type="PIRSR" id="PIRSR617736-2"/>
    </source>
</evidence>
<dbReference type="Proteomes" id="UP000027284">
    <property type="component" value="Unassembled WGS sequence"/>
</dbReference>
<proteinExistence type="inferred from homology"/>
<evidence type="ECO:0000313" key="12">
    <source>
        <dbReference type="EMBL" id="KDA54171.1"/>
    </source>
</evidence>
<feature type="binding site" evidence="9">
    <location>
        <position position="393"/>
    </location>
    <ligand>
        <name>substrate</name>
    </ligand>
</feature>
<feature type="active site" description="Nucleophile" evidence="8 10">
    <location>
        <position position="346"/>
    </location>
</feature>
<dbReference type="InterPro" id="IPR017736">
    <property type="entry name" value="Glyco_hydro_1_beta-glucosidase"/>
</dbReference>
<gene>
    <name evidence="12" type="ORF">EG19_00980</name>
</gene>
<organism evidence="12 13">
    <name type="scientific">Thermoanaerobaculum aquaticum</name>
    <dbReference type="NCBI Taxonomy" id="1312852"/>
    <lineage>
        <taxon>Bacteria</taxon>
        <taxon>Pseudomonadati</taxon>
        <taxon>Acidobacteriota</taxon>
        <taxon>Thermoanaerobaculia</taxon>
        <taxon>Thermoanaerobaculales</taxon>
        <taxon>Thermoanaerobaculaceae</taxon>
        <taxon>Thermoanaerobaculum</taxon>
    </lineage>
</organism>
<protein>
    <recommendedName>
        <fullName evidence="2 11">Beta-glucosidase</fullName>
        <ecNumber evidence="2 11">3.2.1.21</ecNumber>
    </recommendedName>
</protein>
<evidence type="ECO:0000256" key="10">
    <source>
        <dbReference type="PROSITE-ProRule" id="PRU10055"/>
    </source>
</evidence>
<evidence type="ECO:0000256" key="4">
    <source>
        <dbReference type="ARBA" id="ARBA00023001"/>
    </source>
</evidence>
<evidence type="ECO:0000256" key="6">
    <source>
        <dbReference type="ARBA" id="ARBA00023295"/>
    </source>
</evidence>
<dbReference type="InterPro" id="IPR017853">
    <property type="entry name" value="GH"/>
</dbReference>
<evidence type="ECO:0000256" key="2">
    <source>
        <dbReference type="ARBA" id="ARBA00012744"/>
    </source>
</evidence>
<dbReference type="InterPro" id="IPR018120">
    <property type="entry name" value="Glyco_hydro_1_AS"/>
</dbReference>
<feature type="binding site" evidence="9">
    <location>
        <begin position="400"/>
        <end position="401"/>
    </location>
    <ligand>
        <name>substrate</name>
    </ligand>
</feature>
<accession>A0A062Y195</accession>
<feature type="binding site" evidence="9">
    <location>
        <position position="19"/>
    </location>
    <ligand>
        <name>substrate</name>
    </ligand>
</feature>
<evidence type="ECO:0000256" key="1">
    <source>
        <dbReference type="ARBA" id="ARBA00010838"/>
    </source>
</evidence>
<sequence>MGQGFPKDFLLGVATSAYQIEGSPLADGAGPSNWHVWCQQPGRIFEGHTGEVACDHYRRYREDVALMAQLGVEAYRFSVAWSRVLPEGVGAVNPRGLDFYQRLVDALLKAGIGPMVTLFHWDLPQALAERGGWANPDTAKYFADYSAVVFRALQDRVSLWATINEPWVVMDAGYVHGVHPPGLRDPKLALWVAHHLLLGHSLAVQQGRALGVGQVGLVVNLEPKAAASEADRQAQERAHAYQNQWFLDPLFFGRYPPQAEEAWGPFWEELDASPLSQGKPDFVGINYYTRGVVGHDPGAPPPFVRRLSPPPERSTAMGWEVYPQGLAEAVLWVQERYGALPLYITENGAAFPDPEPQQGRVRDPQRVAYLREHLQVVAGLLAQGVNLKGYFVWSFLDNFEWSFGFSKRFGLVFVDFATQKRTVKDSGWFYRDVLASRGANLTG</sequence>
<evidence type="ECO:0000313" key="13">
    <source>
        <dbReference type="Proteomes" id="UP000027284"/>
    </source>
</evidence>
<keyword evidence="7" id="KW-0624">Polysaccharide degradation</keyword>
<dbReference type="Gene3D" id="3.20.20.80">
    <property type="entry name" value="Glycosidases"/>
    <property type="match status" value="1"/>
</dbReference>
<feature type="binding site" evidence="9">
    <location>
        <position position="288"/>
    </location>
    <ligand>
        <name>substrate</name>
    </ligand>
</feature>
<dbReference type="GO" id="GO:0008422">
    <property type="term" value="F:beta-glucosidase activity"/>
    <property type="evidence" value="ECO:0007669"/>
    <property type="project" value="UniProtKB-EC"/>
</dbReference>
<dbReference type="STRING" id="1312852.EG19_00980"/>
<keyword evidence="6 11" id="KW-0326">Glycosidase</keyword>
<dbReference type="PRINTS" id="PR00131">
    <property type="entry name" value="GLHYDRLASE1"/>
</dbReference>
<dbReference type="AlphaFoldDB" id="A0A062Y195"/>
<dbReference type="Pfam" id="PF00232">
    <property type="entry name" value="Glyco_hydro_1"/>
    <property type="match status" value="1"/>
</dbReference>
<feature type="binding site" evidence="9">
    <location>
        <position position="164"/>
    </location>
    <ligand>
        <name>substrate</name>
    </ligand>
</feature>
<dbReference type="PROSITE" id="PS00572">
    <property type="entry name" value="GLYCOSYL_HYDROL_F1_1"/>
    <property type="match status" value="1"/>
</dbReference>
<comment type="caution">
    <text evidence="12">The sequence shown here is derived from an EMBL/GenBank/DDBJ whole genome shotgun (WGS) entry which is preliminary data.</text>
</comment>
<dbReference type="GO" id="GO:0005829">
    <property type="term" value="C:cytosol"/>
    <property type="evidence" value="ECO:0007669"/>
    <property type="project" value="TreeGrafter"/>
</dbReference>
<keyword evidence="4" id="KW-0136">Cellulose degradation</keyword>